<evidence type="ECO:0000313" key="1">
    <source>
        <dbReference type="EMBL" id="KKI62890.1"/>
    </source>
</evidence>
<dbReference type="GeneID" id="78333134"/>
<name>A0A0M2NY67_STACC</name>
<sequence length="118" mass="13720">MKTFLKILGLLIISLILAVIFFFGLRTYQGHKNLELVDNYLDETHLTDKIQTEKTLYSAKKGLYYKEIKFKDDSDHTYVVQPISTYKGILVQGFDPETKKNVKGAKHNAFKEKYQPKD</sequence>
<protein>
    <submittedName>
        <fullName evidence="1">Uncharacterized protein</fullName>
    </submittedName>
</protein>
<organism evidence="1 2">
    <name type="scientific">Staphylococcus cohnii subsp. cohnii</name>
    <dbReference type="NCBI Taxonomy" id="74704"/>
    <lineage>
        <taxon>Bacteria</taxon>
        <taxon>Bacillati</taxon>
        <taxon>Bacillota</taxon>
        <taxon>Bacilli</taxon>
        <taxon>Bacillales</taxon>
        <taxon>Staphylococcaceae</taxon>
        <taxon>Staphylococcus</taxon>
        <taxon>Staphylococcus cohnii species complex</taxon>
    </lineage>
</organism>
<dbReference type="Proteomes" id="UP000034455">
    <property type="component" value="Unassembled WGS sequence"/>
</dbReference>
<comment type="caution">
    <text evidence="1">The sequence shown here is derived from an EMBL/GenBank/DDBJ whole genome shotgun (WGS) entry which is preliminary data.</text>
</comment>
<dbReference type="PATRIC" id="fig|74704.6.peg.1684"/>
<accession>A0A0M2NY67</accession>
<dbReference type="EMBL" id="LAKJ01000027">
    <property type="protein sequence ID" value="KKI62890.1"/>
    <property type="molecule type" value="Genomic_DNA"/>
</dbReference>
<proteinExistence type="predicted"/>
<dbReference type="InterPro" id="IPR021486">
    <property type="entry name" value="DUF3139"/>
</dbReference>
<evidence type="ECO:0000313" key="2">
    <source>
        <dbReference type="Proteomes" id="UP000034455"/>
    </source>
</evidence>
<reference evidence="1 2" key="1">
    <citation type="submission" date="2015-03" db="EMBL/GenBank/DDBJ databases">
        <title>Genome Assembly of Staphylococcus cohnii subsp. cohnii strain G22B2.</title>
        <authorList>
            <person name="Nair G."/>
            <person name="Kaur G."/>
            <person name="Khatri I."/>
            <person name="Singh N.K."/>
            <person name="Sathyabama S."/>
            <person name="Maurya S.K."/>
            <person name="Subramanian S."/>
            <person name="Agrewala J.N."/>
            <person name="Mayilraj S."/>
        </authorList>
    </citation>
    <scope>NUCLEOTIDE SEQUENCE [LARGE SCALE GENOMIC DNA]</scope>
    <source>
        <strain evidence="1 2">G22B2</strain>
    </source>
</reference>
<dbReference type="AlphaFoldDB" id="A0A0M2NY67"/>
<dbReference type="RefSeq" id="WP_019468835.1">
    <property type="nucleotide sequence ID" value="NZ_BKAS01000019.1"/>
</dbReference>
<dbReference type="Pfam" id="PF11337">
    <property type="entry name" value="DUF3139"/>
    <property type="match status" value="1"/>
</dbReference>
<gene>
    <name evidence="1" type="ORF">UF66_1641</name>
</gene>